<dbReference type="Proteomes" id="UP001066276">
    <property type="component" value="Chromosome 5"/>
</dbReference>
<feature type="region of interest" description="Disordered" evidence="1">
    <location>
        <begin position="1"/>
        <end position="34"/>
    </location>
</feature>
<evidence type="ECO:0000313" key="2">
    <source>
        <dbReference type="EMBL" id="KAJ1158991.1"/>
    </source>
</evidence>
<dbReference type="EMBL" id="JANPWB010000009">
    <property type="protein sequence ID" value="KAJ1158991.1"/>
    <property type="molecule type" value="Genomic_DNA"/>
</dbReference>
<gene>
    <name evidence="2" type="ORF">NDU88_011661</name>
</gene>
<reference evidence="2" key="1">
    <citation type="journal article" date="2022" name="bioRxiv">
        <title>Sequencing and chromosome-scale assembly of the giantPleurodeles waltlgenome.</title>
        <authorList>
            <person name="Brown T."/>
            <person name="Elewa A."/>
            <person name="Iarovenko S."/>
            <person name="Subramanian E."/>
            <person name="Araus A.J."/>
            <person name="Petzold A."/>
            <person name="Susuki M."/>
            <person name="Suzuki K.-i.T."/>
            <person name="Hayashi T."/>
            <person name="Toyoda A."/>
            <person name="Oliveira C."/>
            <person name="Osipova E."/>
            <person name="Leigh N.D."/>
            <person name="Simon A."/>
            <person name="Yun M.H."/>
        </authorList>
    </citation>
    <scope>NUCLEOTIDE SEQUENCE</scope>
    <source>
        <strain evidence="2">20211129_DDA</strain>
        <tissue evidence="2">Liver</tissue>
    </source>
</reference>
<comment type="caution">
    <text evidence="2">The sequence shown here is derived from an EMBL/GenBank/DDBJ whole genome shotgun (WGS) entry which is preliminary data.</text>
</comment>
<feature type="region of interest" description="Disordered" evidence="1">
    <location>
        <begin position="54"/>
        <end position="107"/>
    </location>
</feature>
<evidence type="ECO:0000313" key="3">
    <source>
        <dbReference type="Proteomes" id="UP001066276"/>
    </source>
</evidence>
<accession>A0AAV7S1U0</accession>
<proteinExistence type="predicted"/>
<keyword evidence="3" id="KW-1185">Reference proteome</keyword>
<protein>
    <submittedName>
        <fullName evidence="2">Uncharacterized protein</fullName>
    </submittedName>
</protein>
<sequence>MVVKPRPSFRLCRRGGRTGRSGEAEGRSPQRPGTRCAALSCIYSYFRNRLLRRGAGPGDPPTARAPQCPWPAVRTGSRRCPAAAETRPSGSRCPPRPSMQLRGRAAALSLSPFADSSYSADDH</sequence>
<name>A0AAV7S1U0_PLEWA</name>
<evidence type="ECO:0000256" key="1">
    <source>
        <dbReference type="SAM" id="MobiDB-lite"/>
    </source>
</evidence>
<organism evidence="2 3">
    <name type="scientific">Pleurodeles waltl</name>
    <name type="common">Iberian ribbed newt</name>
    <dbReference type="NCBI Taxonomy" id="8319"/>
    <lineage>
        <taxon>Eukaryota</taxon>
        <taxon>Metazoa</taxon>
        <taxon>Chordata</taxon>
        <taxon>Craniata</taxon>
        <taxon>Vertebrata</taxon>
        <taxon>Euteleostomi</taxon>
        <taxon>Amphibia</taxon>
        <taxon>Batrachia</taxon>
        <taxon>Caudata</taxon>
        <taxon>Salamandroidea</taxon>
        <taxon>Salamandridae</taxon>
        <taxon>Pleurodelinae</taxon>
        <taxon>Pleurodeles</taxon>
    </lineage>
</organism>
<dbReference type="AlphaFoldDB" id="A0AAV7S1U0"/>